<dbReference type="EMBL" id="JAIUJS010000003">
    <property type="protein sequence ID" value="MCA0153078.1"/>
    <property type="molecule type" value="Genomic_DNA"/>
</dbReference>
<comment type="caution">
    <text evidence="1">The sequence shown here is derived from an EMBL/GenBank/DDBJ whole genome shotgun (WGS) entry which is preliminary data.</text>
</comment>
<evidence type="ECO:0000313" key="2">
    <source>
        <dbReference type="Proteomes" id="UP001198402"/>
    </source>
</evidence>
<proteinExistence type="predicted"/>
<dbReference type="Pfam" id="PF14059">
    <property type="entry name" value="DUF4251"/>
    <property type="match status" value="1"/>
</dbReference>
<gene>
    <name evidence="1" type="ORF">LBV24_07610</name>
</gene>
<organism evidence="1 2">
    <name type="scientific">Winogradskyella vincentii</name>
    <dbReference type="NCBI Taxonomy" id="2877122"/>
    <lineage>
        <taxon>Bacteria</taxon>
        <taxon>Pseudomonadati</taxon>
        <taxon>Bacteroidota</taxon>
        <taxon>Flavobacteriia</taxon>
        <taxon>Flavobacteriales</taxon>
        <taxon>Flavobacteriaceae</taxon>
        <taxon>Winogradskyella</taxon>
    </lineage>
</organism>
<name>A0ABS7XZJ6_9FLAO</name>
<protein>
    <submittedName>
        <fullName evidence="1">DUF4251 domain-containing protein</fullName>
    </submittedName>
</protein>
<dbReference type="Proteomes" id="UP001198402">
    <property type="component" value="Unassembled WGS sequence"/>
</dbReference>
<sequence>MKNLFNESLKSISLVFIILIFSISGMTAQTHKGDNSTLEKTYERNKTIIESNSYEFRSLMVYDGSHRKKNYSKVSIIKNKLSGSLIPIKSSKSSVVSFEKDRIKNYKVQTNDENQSVELSFDATSGELSFQFNIRIMPNGKAFLKVYSLNEEIEYIGTIVRK</sequence>
<accession>A0ABS7XZJ6</accession>
<keyword evidence="2" id="KW-1185">Reference proteome</keyword>
<evidence type="ECO:0000313" key="1">
    <source>
        <dbReference type="EMBL" id="MCA0153078.1"/>
    </source>
</evidence>
<reference evidence="2" key="1">
    <citation type="submission" date="2023-07" db="EMBL/GenBank/DDBJ databases">
        <authorList>
            <person name="Yue Y."/>
        </authorList>
    </citation>
    <scope>NUCLEOTIDE SEQUENCE [LARGE SCALE GENOMIC DNA]</scope>
    <source>
        <strain evidence="2">2Y89</strain>
    </source>
</reference>
<dbReference type="RefSeq" id="WP_224478008.1">
    <property type="nucleotide sequence ID" value="NZ_JAIUJS010000003.1"/>
</dbReference>
<dbReference type="Gene3D" id="2.40.128.410">
    <property type="match status" value="1"/>
</dbReference>
<dbReference type="InterPro" id="IPR025347">
    <property type="entry name" value="DUF4251"/>
</dbReference>